<reference evidence="1" key="1">
    <citation type="journal article" date="2020" name="mSystems">
        <title>Genome- and Community-Level Interaction Insights into Carbon Utilization and Element Cycling Functions of Hydrothermarchaeota in Hydrothermal Sediment.</title>
        <authorList>
            <person name="Zhou Z."/>
            <person name="Liu Y."/>
            <person name="Xu W."/>
            <person name="Pan J."/>
            <person name="Luo Z.H."/>
            <person name="Li M."/>
        </authorList>
    </citation>
    <scope>NUCLEOTIDE SEQUENCE</scope>
    <source>
        <strain evidence="1">SpSt-649</strain>
    </source>
</reference>
<name>A0A7C4HAL9_THEPE</name>
<comment type="caution">
    <text evidence="1">The sequence shown here is derived from an EMBL/GenBank/DDBJ whole genome shotgun (WGS) entry which is preliminary data.</text>
</comment>
<evidence type="ECO:0000313" key="1">
    <source>
        <dbReference type="EMBL" id="HGM46968.1"/>
    </source>
</evidence>
<organism evidence="1">
    <name type="scientific">Thermofilum pendens</name>
    <dbReference type="NCBI Taxonomy" id="2269"/>
    <lineage>
        <taxon>Archaea</taxon>
        <taxon>Thermoproteota</taxon>
        <taxon>Thermoprotei</taxon>
        <taxon>Thermofilales</taxon>
        <taxon>Thermofilaceae</taxon>
        <taxon>Thermofilum</taxon>
    </lineage>
</organism>
<sequence>MSVRANLLKALGILEDLALNGGLEEKHRKLLLQVIKLISEVQDEVVSAKSKVRDLTYTLRELSELLGLEVNLTNPKLAVEDDILQAIENSSMAELELEDERVVVKKLISARAEA</sequence>
<protein>
    <submittedName>
        <fullName evidence="1">Uncharacterized protein</fullName>
    </submittedName>
</protein>
<dbReference type="AlphaFoldDB" id="A0A7C4HAL9"/>
<gene>
    <name evidence="1" type="ORF">ENU21_04370</name>
</gene>
<accession>A0A7C4HAL9</accession>
<proteinExistence type="predicted"/>
<dbReference type="EMBL" id="DTBQ01000120">
    <property type="protein sequence ID" value="HGM46968.1"/>
    <property type="molecule type" value="Genomic_DNA"/>
</dbReference>